<proteinExistence type="predicted"/>
<dbReference type="EnsemblMetazoa" id="Aqu2.1.20408_001">
    <property type="protein sequence ID" value="Aqu2.1.20408_001"/>
    <property type="gene ID" value="Aqu2.1.20408"/>
</dbReference>
<dbReference type="SUPFAM" id="SSF56672">
    <property type="entry name" value="DNA/RNA polymerases"/>
    <property type="match status" value="1"/>
</dbReference>
<accession>A0A1X7TYC4</accession>
<dbReference type="AlphaFoldDB" id="A0A1X7TYC4"/>
<dbReference type="InterPro" id="IPR052055">
    <property type="entry name" value="Hepadnavirus_pol/RT"/>
</dbReference>
<name>A0A1X7TYC4_AMPQE</name>
<dbReference type="InParanoid" id="A0A1X7TYC4"/>
<dbReference type="OMA" id="HITHYLD"/>
<reference evidence="2" key="1">
    <citation type="submission" date="2017-05" db="UniProtKB">
        <authorList>
            <consortium name="EnsemblMetazoa"/>
        </authorList>
    </citation>
    <scope>IDENTIFICATION</scope>
</reference>
<keyword evidence="1" id="KW-0175">Coiled coil</keyword>
<evidence type="ECO:0008006" key="3">
    <source>
        <dbReference type="Google" id="ProtNLM"/>
    </source>
</evidence>
<evidence type="ECO:0000313" key="2">
    <source>
        <dbReference type="EnsemblMetazoa" id="Aqu2.1.20408_001"/>
    </source>
</evidence>
<feature type="coiled-coil region" evidence="1">
    <location>
        <begin position="93"/>
        <end position="120"/>
    </location>
</feature>
<organism evidence="2">
    <name type="scientific">Amphimedon queenslandica</name>
    <name type="common">Sponge</name>
    <dbReference type="NCBI Taxonomy" id="400682"/>
    <lineage>
        <taxon>Eukaryota</taxon>
        <taxon>Metazoa</taxon>
        <taxon>Porifera</taxon>
        <taxon>Demospongiae</taxon>
        <taxon>Heteroscleromorpha</taxon>
        <taxon>Haplosclerida</taxon>
        <taxon>Niphatidae</taxon>
        <taxon>Amphimedon</taxon>
    </lineage>
</organism>
<dbReference type="PANTHER" id="PTHR33050:SF7">
    <property type="entry name" value="RIBONUCLEASE H"/>
    <property type="match status" value="1"/>
</dbReference>
<protein>
    <recommendedName>
        <fullName evidence="3">Reverse transcriptase domain-containing protein</fullName>
    </recommendedName>
</protein>
<dbReference type="PANTHER" id="PTHR33050">
    <property type="entry name" value="REVERSE TRANSCRIPTASE DOMAIN-CONTAINING PROTEIN"/>
    <property type="match status" value="1"/>
</dbReference>
<evidence type="ECO:0000256" key="1">
    <source>
        <dbReference type="SAM" id="Coils"/>
    </source>
</evidence>
<sequence length="121" mass="13400">MPKLFSVIADMIQFIAKSQGVNHITHYLDDFIILGSPNSPQCGRDLNTMVELCQCLGVPLAEDKIEGPSTKLEILGIIFDSVLGQLSLPSRKIDELQLLLHDLRDRKTATKQQIESLAGKL</sequence>
<dbReference type="InterPro" id="IPR043502">
    <property type="entry name" value="DNA/RNA_pol_sf"/>
</dbReference>